<protein>
    <recommendedName>
        <fullName evidence="6">Murine leukemia virus integrase C-terminal domain-containing protein</fullName>
    </recommendedName>
</protein>
<dbReference type="EMBL" id="WMHW01000038">
    <property type="protein sequence ID" value="KAF4008056.1"/>
    <property type="molecule type" value="Genomic_DNA"/>
</dbReference>
<evidence type="ECO:0000256" key="3">
    <source>
        <dbReference type="ARBA" id="ARBA00022722"/>
    </source>
</evidence>
<dbReference type="AlphaFoldDB" id="A0A833SM73"/>
<evidence type="ECO:0000313" key="8">
    <source>
        <dbReference type="Proteomes" id="UP000631465"/>
    </source>
</evidence>
<sequence length="114" mass="13440">MDRIYISLDIRVQPYLPGDQVWVKDWKKGPLKQMWRGPYSLILNTPTTLNMTGIDAQINHSRVKPADPTDNQEMWEAALNLWEHMNLTLGRWKQEFQALFWPHQKLVSLHTTEA</sequence>
<evidence type="ECO:0000259" key="6">
    <source>
        <dbReference type="Pfam" id="PF18697"/>
    </source>
</evidence>
<evidence type="ECO:0000256" key="1">
    <source>
        <dbReference type="ARBA" id="ARBA00022679"/>
    </source>
</evidence>
<name>A0A833SM73_9CERV</name>
<dbReference type="GO" id="GO:0004519">
    <property type="term" value="F:endonuclease activity"/>
    <property type="evidence" value="ECO:0007669"/>
    <property type="project" value="UniProtKB-KW"/>
</dbReference>
<dbReference type="GO" id="GO:0016779">
    <property type="term" value="F:nucleotidyltransferase activity"/>
    <property type="evidence" value="ECO:0007669"/>
    <property type="project" value="UniProtKB-KW"/>
</dbReference>
<proteinExistence type="predicted"/>
<keyword evidence="2" id="KW-0548">Nucleotidyltransferase</keyword>
<keyword evidence="4" id="KW-0255">Endonuclease</keyword>
<dbReference type="InterPro" id="IPR040643">
    <property type="entry name" value="MLVIN_C"/>
</dbReference>
<dbReference type="Pfam" id="PF18697">
    <property type="entry name" value="MLVIN_C"/>
    <property type="match status" value="1"/>
</dbReference>
<keyword evidence="1" id="KW-0808">Transferase</keyword>
<reference evidence="7 8" key="1">
    <citation type="submission" date="2019-10" db="EMBL/GenBank/DDBJ databases">
        <title>Chromosome-level genome assembly of Tarim red deer.</title>
        <authorList>
            <person name="Ba H."/>
        </authorList>
    </citation>
    <scope>NUCLEOTIDE SEQUENCE [LARGE SCALE GENOMIC DNA]</scope>
    <source>
        <strain evidence="7">CEY-2017</strain>
        <tissue evidence="7">Blood</tissue>
    </source>
</reference>
<dbReference type="Proteomes" id="UP000631465">
    <property type="component" value="Unassembled WGS sequence"/>
</dbReference>
<accession>A0A833SM73</accession>
<evidence type="ECO:0000256" key="2">
    <source>
        <dbReference type="ARBA" id="ARBA00022695"/>
    </source>
</evidence>
<dbReference type="GO" id="GO:0016787">
    <property type="term" value="F:hydrolase activity"/>
    <property type="evidence" value="ECO:0007669"/>
    <property type="project" value="UniProtKB-KW"/>
</dbReference>
<evidence type="ECO:0000256" key="5">
    <source>
        <dbReference type="ARBA" id="ARBA00022801"/>
    </source>
</evidence>
<evidence type="ECO:0000256" key="4">
    <source>
        <dbReference type="ARBA" id="ARBA00022759"/>
    </source>
</evidence>
<dbReference type="Gene3D" id="2.30.30.850">
    <property type="match status" value="1"/>
</dbReference>
<keyword evidence="5" id="KW-0378">Hydrolase</keyword>
<comment type="caution">
    <text evidence="7">The sequence shown here is derived from an EMBL/GenBank/DDBJ whole genome shotgun (WGS) entry which is preliminary data.</text>
</comment>
<keyword evidence="8" id="KW-1185">Reference proteome</keyword>
<gene>
    <name evidence="7" type="ORF">G4228_019607</name>
</gene>
<feature type="domain" description="Murine leukemia virus integrase C-terminal" evidence="6">
    <location>
        <begin position="14"/>
        <end position="68"/>
    </location>
</feature>
<keyword evidence="3" id="KW-0540">Nuclease</keyword>
<organism evidence="7 8">
    <name type="scientific">Cervus hanglu yarkandensis</name>
    <name type="common">Yarkand deer</name>
    <dbReference type="NCBI Taxonomy" id="84702"/>
    <lineage>
        <taxon>Eukaryota</taxon>
        <taxon>Metazoa</taxon>
        <taxon>Chordata</taxon>
        <taxon>Craniata</taxon>
        <taxon>Vertebrata</taxon>
        <taxon>Euteleostomi</taxon>
        <taxon>Mammalia</taxon>
        <taxon>Eutheria</taxon>
        <taxon>Laurasiatheria</taxon>
        <taxon>Artiodactyla</taxon>
        <taxon>Ruminantia</taxon>
        <taxon>Pecora</taxon>
        <taxon>Cervidae</taxon>
        <taxon>Cervinae</taxon>
        <taxon>Cervus</taxon>
    </lineage>
</organism>
<evidence type="ECO:0000313" key="7">
    <source>
        <dbReference type="EMBL" id="KAF4008056.1"/>
    </source>
</evidence>